<organism evidence="1">
    <name type="scientific">Escherichia coli</name>
    <dbReference type="NCBI Taxonomy" id="562"/>
    <lineage>
        <taxon>Bacteria</taxon>
        <taxon>Pseudomonadati</taxon>
        <taxon>Pseudomonadota</taxon>
        <taxon>Gammaproteobacteria</taxon>
        <taxon>Enterobacterales</taxon>
        <taxon>Enterobacteriaceae</taxon>
        <taxon>Escherichia</taxon>
    </lineage>
</organism>
<keyword evidence="1" id="KW-0614">Plasmid</keyword>
<dbReference type="AlphaFoldDB" id="A0A2R4AB62"/>
<dbReference type="Proteomes" id="UP000531463">
    <property type="component" value="Unassembled WGS sequence"/>
</dbReference>
<dbReference type="RefSeq" id="WP_001542480.1">
    <property type="nucleotide sequence ID" value="NZ_BFWF01000119.1"/>
</dbReference>
<proteinExistence type="predicted"/>
<reference evidence="1" key="1">
    <citation type="journal article" date="2018" name="Vet. Microbiol.">
        <title>Longitudinal study of Escherichia coli plasmid resistance to extended-spectrum cephalosporins in free-range broilers.</title>
        <authorList>
            <person name="Baron S."/>
            <person name="Le Devendec L."/>
            <person name="Touzain F."/>
            <person name="Jouy E."/>
            <person name="Lucas P."/>
            <person name="de Boisseson C."/>
            <person name="Larvor E."/>
            <person name="Kempf I."/>
        </authorList>
    </citation>
    <scope>NUCLEOTIDE SEQUENCE</scope>
    <source>
        <strain evidence="1">634-1</strain>
        <plasmid evidence="1">p634-1</plasmid>
    </source>
</reference>
<gene>
    <name evidence="2" type="ORF">GAI89_24570</name>
    <name evidence="1" type="ORF">p634-1_00220</name>
</gene>
<name>A0A2R4AB62_ECOLX</name>
<reference evidence="2 3" key="2">
    <citation type="submission" date="2019-12" db="EMBL/GenBank/DDBJ databases">
        <authorList>
            <consortium name="NARMS: The National Antimicrobial Resistance Monitoring System"/>
        </authorList>
    </citation>
    <scope>NUCLEOTIDE SEQUENCE [LARGE SCALE GENOMIC DNA]</scope>
    <source>
        <strain evidence="2 3">CVM N19EC0510</strain>
    </source>
</reference>
<sequence>MKELQKINSIMERLIALELKLADCGKLCAEKQNELYREFVTIVSELMPIVNNCLMTSIFFNVDATTSRKFTVKIQERVSGSVTREMAEQFVAMSNKTKRKKALLVTVNQLSGRVDFQVRQGGRVLVNDAFVGRCFSPYSMKYDVDADDQDISISWKSETAGIVLTAELLSDDKNDGQHHLDEKNHISEICMKPRSGMTLLSRTLAAGFSATEKRVLLVVPEDADIRPLNGCDVISAKTLHTRIMPVPDVVIIDDIEKCKSVSSTATIKRILRCSTSAVVFQKQLHN</sequence>
<evidence type="ECO:0000313" key="3">
    <source>
        <dbReference type="Proteomes" id="UP000531463"/>
    </source>
</evidence>
<evidence type="ECO:0000313" key="1">
    <source>
        <dbReference type="EMBL" id="AVR61843.1"/>
    </source>
</evidence>
<protein>
    <submittedName>
        <fullName evidence="1">Uncharacterized protein</fullName>
    </submittedName>
</protein>
<evidence type="ECO:0000313" key="2">
    <source>
        <dbReference type="EMBL" id="EFH6097765.1"/>
    </source>
</evidence>
<geneLocation type="plasmid" evidence="1">
    <name>p634-1</name>
</geneLocation>
<dbReference type="EMBL" id="MG692624">
    <property type="protein sequence ID" value="AVR61843.1"/>
    <property type="molecule type" value="Genomic_DNA"/>
</dbReference>
<dbReference type="EMBL" id="AASWKH010000039">
    <property type="protein sequence ID" value="EFH6097765.1"/>
    <property type="molecule type" value="Genomic_DNA"/>
</dbReference>
<accession>A0A2R4AB62</accession>